<evidence type="ECO:0000256" key="1">
    <source>
        <dbReference type="ARBA" id="ARBA00004141"/>
    </source>
</evidence>
<name>A0ABQ8G6K1_9PEZI</name>
<dbReference type="PANTHER" id="PTHR23502">
    <property type="entry name" value="MAJOR FACILITATOR SUPERFAMILY"/>
    <property type="match status" value="1"/>
</dbReference>
<evidence type="ECO:0000256" key="4">
    <source>
        <dbReference type="ARBA" id="ARBA00023136"/>
    </source>
</evidence>
<dbReference type="SUPFAM" id="SSF103473">
    <property type="entry name" value="MFS general substrate transporter"/>
    <property type="match status" value="1"/>
</dbReference>
<feature type="transmembrane region" description="Helical" evidence="6">
    <location>
        <begin position="190"/>
        <end position="209"/>
    </location>
</feature>
<feature type="transmembrane region" description="Helical" evidence="6">
    <location>
        <begin position="484"/>
        <end position="506"/>
    </location>
</feature>
<keyword evidence="8" id="KW-1185">Reference proteome</keyword>
<feature type="transmembrane region" description="Helical" evidence="6">
    <location>
        <begin position="421"/>
        <end position="444"/>
    </location>
</feature>
<dbReference type="InterPro" id="IPR036259">
    <property type="entry name" value="MFS_trans_sf"/>
</dbReference>
<keyword evidence="2 6" id="KW-0812">Transmembrane</keyword>
<evidence type="ECO:0000256" key="5">
    <source>
        <dbReference type="SAM" id="MobiDB-lite"/>
    </source>
</evidence>
<feature type="region of interest" description="Disordered" evidence="5">
    <location>
        <begin position="1"/>
        <end position="32"/>
    </location>
</feature>
<evidence type="ECO:0000256" key="2">
    <source>
        <dbReference type="ARBA" id="ARBA00022692"/>
    </source>
</evidence>
<evidence type="ECO:0000313" key="7">
    <source>
        <dbReference type="EMBL" id="KAH7046549.1"/>
    </source>
</evidence>
<keyword evidence="4 6" id="KW-0472">Membrane</keyword>
<comment type="subcellular location">
    <subcellularLocation>
        <location evidence="1">Membrane</location>
        <topology evidence="1">Multi-pass membrane protein</topology>
    </subcellularLocation>
</comment>
<feature type="transmembrane region" description="Helical" evidence="6">
    <location>
        <begin position="131"/>
        <end position="149"/>
    </location>
</feature>
<dbReference type="EMBL" id="JAGTJR010000017">
    <property type="protein sequence ID" value="KAH7046549.1"/>
    <property type="molecule type" value="Genomic_DNA"/>
</dbReference>
<dbReference type="InterPro" id="IPR011701">
    <property type="entry name" value="MFS"/>
</dbReference>
<evidence type="ECO:0000256" key="6">
    <source>
        <dbReference type="SAM" id="Phobius"/>
    </source>
</evidence>
<dbReference type="PANTHER" id="PTHR23502:SF159">
    <property type="entry name" value="TRANSPORTER, PUTATIVE (AFU_ORTHOLOGUE AFUA_4G14230)-RELATED"/>
    <property type="match status" value="1"/>
</dbReference>
<feature type="transmembrane region" description="Helical" evidence="6">
    <location>
        <begin position="221"/>
        <end position="239"/>
    </location>
</feature>
<feature type="compositionally biased region" description="Basic and acidic residues" evidence="5">
    <location>
        <begin position="1"/>
        <end position="12"/>
    </location>
</feature>
<feature type="transmembrane region" description="Helical" evidence="6">
    <location>
        <begin position="456"/>
        <end position="472"/>
    </location>
</feature>
<reference evidence="7 8" key="1">
    <citation type="journal article" date="2021" name="Nat. Commun.">
        <title>Genetic determinants of endophytism in the Arabidopsis root mycobiome.</title>
        <authorList>
            <person name="Mesny F."/>
            <person name="Miyauchi S."/>
            <person name="Thiergart T."/>
            <person name="Pickel B."/>
            <person name="Atanasova L."/>
            <person name="Karlsson M."/>
            <person name="Huettel B."/>
            <person name="Barry K.W."/>
            <person name="Haridas S."/>
            <person name="Chen C."/>
            <person name="Bauer D."/>
            <person name="Andreopoulos W."/>
            <person name="Pangilinan J."/>
            <person name="LaButti K."/>
            <person name="Riley R."/>
            <person name="Lipzen A."/>
            <person name="Clum A."/>
            <person name="Drula E."/>
            <person name="Henrissat B."/>
            <person name="Kohler A."/>
            <person name="Grigoriev I.V."/>
            <person name="Martin F.M."/>
            <person name="Hacquard S."/>
        </authorList>
    </citation>
    <scope>NUCLEOTIDE SEQUENCE [LARGE SCALE GENOMIC DNA]</scope>
    <source>
        <strain evidence="7 8">MPI-SDFR-AT-0080</strain>
    </source>
</reference>
<feature type="transmembrane region" description="Helical" evidence="6">
    <location>
        <begin position="343"/>
        <end position="370"/>
    </location>
</feature>
<evidence type="ECO:0000256" key="3">
    <source>
        <dbReference type="ARBA" id="ARBA00022989"/>
    </source>
</evidence>
<dbReference type="Pfam" id="PF07690">
    <property type="entry name" value="MFS_1"/>
    <property type="match status" value="1"/>
</dbReference>
<feature type="transmembrane region" description="Helical" evidence="6">
    <location>
        <begin position="161"/>
        <end position="183"/>
    </location>
</feature>
<feature type="transmembrane region" description="Helical" evidence="6">
    <location>
        <begin position="391"/>
        <end position="409"/>
    </location>
</feature>
<evidence type="ECO:0000313" key="8">
    <source>
        <dbReference type="Proteomes" id="UP000774617"/>
    </source>
</evidence>
<protein>
    <submittedName>
        <fullName evidence="7">Major facilitator superfamily domain-containing protein</fullName>
    </submittedName>
</protein>
<feature type="transmembrane region" description="Helical" evidence="6">
    <location>
        <begin position="308"/>
        <end position="331"/>
    </location>
</feature>
<gene>
    <name evidence="7" type="ORF">B0J12DRAFT_700700</name>
</gene>
<dbReference type="Gene3D" id="1.20.1250.20">
    <property type="entry name" value="MFS general substrate transporter like domains"/>
    <property type="match status" value="1"/>
</dbReference>
<accession>A0ABQ8G6K1</accession>
<dbReference type="Proteomes" id="UP000774617">
    <property type="component" value="Unassembled WGS sequence"/>
</dbReference>
<comment type="caution">
    <text evidence="7">The sequence shown here is derived from an EMBL/GenBank/DDBJ whole genome shotgun (WGS) entry which is preliminary data.</text>
</comment>
<proteinExistence type="predicted"/>
<sequence>MASPPEKQETTERLSAPAPSELERGGATPNSDEFILAKDGTVLVPQPSSSPDDPLNWSWAKKHIVLCALIPGCLLSDWALTWGSVLFQLQAPEWHMSVTAVSQSMSPGIFMQGPGGILAVPLCQRYGRLPVLFWSQLLSLIVTIGATFADSYASFTAMRTLQGFFGAAPQVIGLSIIHDMFFFHERARKINIWAASFLIGPYLGPFFSSLLVTKLNWRQDFGVLAGFYGLSLLMVVLLGDETLYDRNVVAEKPKNKSILRHLSLLFGIEGARVGGRPGLWTVTKHQYSLLARPYLFAPSCNPLTATSAALFVMPLTMWTIGLVSTISQFVLPPPPPMGPGYGFTYVSLAMIHFAPMIGTLLAEFWGHWFNDFIATRYIKRHGGTHMAENRLNGVYIPVIIGVGGLVLFGETLQHHLTWVGLAFGWGMTCFATLGGMTAISAYVLDCFPHHAAPASAWINFWRVIGGFTVTYFQMDWVSLNGPAVTFGCQAAIIAGATAAVTVTQVWGERWRAKWPAPAAEN</sequence>
<organism evidence="7 8">
    <name type="scientific">Macrophomina phaseolina</name>
    <dbReference type="NCBI Taxonomy" id="35725"/>
    <lineage>
        <taxon>Eukaryota</taxon>
        <taxon>Fungi</taxon>
        <taxon>Dikarya</taxon>
        <taxon>Ascomycota</taxon>
        <taxon>Pezizomycotina</taxon>
        <taxon>Dothideomycetes</taxon>
        <taxon>Dothideomycetes incertae sedis</taxon>
        <taxon>Botryosphaeriales</taxon>
        <taxon>Botryosphaeriaceae</taxon>
        <taxon>Macrophomina</taxon>
    </lineage>
</organism>
<keyword evidence="3 6" id="KW-1133">Transmembrane helix</keyword>